<proteinExistence type="predicted"/>
<dbReference type="Proteomes" id="UP000218209">
    <property type="component" value="Unassembled WGS sequence"/>
</dbReference>
<organism evidence="2 3">
    <name type="scientific">Porphyra umbilicalis</name>
    <name type="common">Purple laver</name>
    <name type="synonym">Red alga</name>
    <dbReference type="NCBI Taxonomy" id="2786"/>
    <lineage>
        <taxon>Eukaryota</taxon>
        <taxon>Rhodophyta</taxon>
        <taxon>Bangiophyceae</taxon>
        <taxon>Bangiales</taxon>
        <taxon>Bangiaceae</taxon>
        <taxon>Porphyra</taxon>
    </lineage>
</organism>
<dbReference type="EMBL" id="KV918804">
    <property type="protein sequence ID" value="OSX78828.1"/>
    <property type="molecule type" value="Genomic_DNA"/>
</dbReference>
<evidence type="ECO:0000313" key="3">
    <source>
        <dbReference type="Proteomes" id="UP000218209"/>
    </source>
</evidence>
<feature type="region of interest" description="Disordered" evidence="1">
    <location>
        <begin position="195"/>
        <end position="293"/>
    </location>
</feature>
<sequence length="531" mass="55238">MKCSICHYVSPPDGPAHNARACPLKQTQCRRSLREDHPFFEAGQCVSAGCVHKQKCNTCGITGHLYGTQALTTNRWKFNNKGRLVRKQTTQPLCKNDFVCTLMTEESIRSMVDNSLNVSTAAAHDAHQRRVATSRLRANTNAECLDIDETVRIMEELGSEAAVLQKENKVGFKTLYKNAHLGAVAAGHLAASAVESSMDDATPPASDRDHEVDDLTTSSNDGEKRPVGPGASGKGKGRARSGFKKVDGMRAHRARRQSRTDRYASAVVKGQRRSPTEASATKSRGTKGKAGKASIGETIDVDTDAALRKAEARTRGWPLATRHRFEDHLPVFFSPRFGGTPPLQVAHGAAMELFQCPMAEVDLDMAGLIVRGATNKQVRGYMLTSGTMCAAQVAEWLCSAMPDALRSATLPSMAYAVEQMVAKQVATSAAASGVGLAGVAEALGDGAAAVAQAAAGEGASAASGPPSAAAMAAHPVAAAASVCSVATGRGGAASDPPRPSAAGPLSAAAATAVGEMLTGVAAPGVFPHGSL</sequence>
<keyword evidence="3" id="KW-1185">Reference proteome</keyword>
<name>A0A1X6PD75_PORUM</name>
<evidence type="ECO:0000313" key="2">
    <source>
        <dbReference type="EMBL" id="OSX78828.1"/>
    </source>
</evidence>
<evidence type="ECO:0000256" key="1">
    <source>
        <dbReference type="SAM" id="MobiDB-lite"/>
    </source>
</evidence>
<accession>A0A1X6PD75</accession>
<gene>
    <name evidence="2" type="ORF">BU14_0098s0054</name>
</gene>
<protein>
    <submittedName>
        <fullName evidence="2">Uncharacterized protein</fullName>
    </submittedName>
</protein>
<reference evidence="2 3" key="1">
    <citation type="submission" date="2017-03" db="EMBL/GenBank/DDBJ databases">
        <title>WGS assembly of Porphyra umbilicalis.</title>
        <authorList>
            <person name="Brawley S.H."/>
            <person name="Blouin N.A."/>
            <person name="Ficko-Blean E."/>
            <person name="Wheeler G.L."/>
            <person name="Lohr M."/>
            <person name="Goodson H.V."/>
            <person name="Jenkins J.W."/>
            <person name="Blaby-Haas C.E."/>
            <person name="Helliwell K.E."/>
            <person name="Chan C."/>
            <person name="Marriage T."/>
            <person name="Bhattacharya D."/>
            <person name="Klein A.S."/>
            <person name="Badis Y."/>
            <person name="Brodie J."/>
            <person name="Cao Y."/>
            <person name="Collen J."/>
            <person name="Dittami S.M."/>
            <person name="Gachon C.M."/>
            <person name="Green B.R."/>
            <person name="Karpowicz S."/>
            <person name="Kim J.W."/>
            <person name="Kudahl U."/>
            <person name="Lin S."/>
            <person name="Michel G."/>
            <person name="Mittag M."/>
            <person name="Olson B.J."/>
            <person name="Pangilinan J."/>
            <person name="Peng Y."/>
            <person name="Qiu H."/>
            <person name="Shu S."/>
            <person name="Singer J.T."/>
            <person name="Smith A.G."/>
            <person name="Sprecher B.N."/>
            <person name="Wagner V."/>
            <person name="Wang W."/>
            <person name="Wang Z.-Y."/>
            <person name="Yan J."/>
            <person name="Yarish C."/>
            <person name="Zoeuner-Riek S."/>
            <person name="Zhuang Y."/>
            <person name="Zou Y."/>
            <person name="Lindquist E.A."/>
            <person name="Grimwood J."/>
            <person name="Barry K."/>
            <person name="Rokhsar D.S."/>
            <person name="Schmutz J."/>
            <person name="Stiller J.W."/>
            <person name="Grossman A.R."/>
            <person name="Prochnik S.E."/>
        </authorList>
    </citation>
    <scope>NUCLEOTIDE SEQUENCE [LARGE SCALE GENOMIC DNA]</scope>
    <source>
        <strain evidence="2">4086291</strain>
    </source>
</reference>
<dbReference type="AlphaFoldDB" id="A0A1X6PD75"/>